<dbReference type="Gene3D" id="6.10.340.10">
    <property type="match status" value="1"/>
</dbReference>
<dbReference type="AlphaFoldDB" id="A0A6C0G3V8"/>
<evidence type="ECO:0000256" key="4">
    <source>
        <dbReference type="ARBA" id="ARBA00022679"/>
    </source>
</evidence>
<evidence type="ECO:0000313" key="9">
    <source>
        <dbReference type="EMBL" id="QHT63222.1"/>
    </source>
</evidence>
<evidence type="ECO:0000256" key="3">
    <source>
        <dbReference type="ARBA" id="ARBA00022553"/>
    </source>
</evidence>
<keyword evidence="5 9" id="KW-0418">Kinase</keyword>
<dbReference type="GO" id="GO:0005886">
    <property type="term" value="C:plasma membrane"/>
    <property type="evidence" value="ECO:0007669"/>
    <property type="project" value="UniProtKB-SubCell"/>
</dbReference>
<evidence type="ECO:0000256" key="5">
    <source>
        <dbReference type="ARBA" id="ARBA00022777"/>
    </source>
</evidence>
<dbReference type="GO" id="GO:0000155">
    <property type="term" value="F:phosphorelay sensor kinase activity"/>
    <property type="evidence" value="ECO:0007669"/>
    <property type="project" value="InterPro"/>
</dbReference>
<dbReference type="EMBL" id="CP048209">
    <property type="protein sequence ID" value="QHT63222.1"/>
    <property type="molecule type" value="Genomic_DNA"/>
</dbReference>
<accession>A0A6C0G3V8</accession>
<dbReference type="PANTHER" id="PTHR34220:SF7">
    <property type="entry name" value="SENSOR HISTIDINE KINASE YPDA"/>
    <property type="match status" value="1"/>
</dbReference>
<dbReference type="Pfam" id="PF06580">
    <property type="entry name" value="His_kinase"/>
    <property type="match status" value="1"/>
</dbReference>
<evidence type="ECO:0000259" key="8">
    <source>
        <dbReference type="PROSITE" id="PS50885"/>
    </source>
</evidence>
<feature type="transmembrane region" description="Helical" evidence="7">
    <location>
        <begin position="297"/>
        <end position="322"/>
    </location>
</feature>
<dbReference type="SMART" id="SM00304">
    <property type="entry name" value="HAMP"/>
    <property type="match status" value="1"/>
</dbReference>
<dbReference type="PROSITE" id="PS50885">
    <property type="entry name" value="HAMP"/>
    <property type="match status" value="1"/>
</dbReference>
<dbReference type="Gene3D" id="3.30.450.20">
    <property type="entry name" value="PAS domain"/>
    <property type="match status" value="2"/>
</dbReference>
<dbReference type="InterPro" id="IPR003660">
    <property type="entry name" value="HAMP_dom"/>
</dbReference>
<dbReference type="Pfam" id="PF02518">
    <property type="entry name" value="HATPase_c"/>
    <property type="match status" value="1"/>
</dbReference>
<sequence length="634" mass="72724">MKWLPKFNWTSVGHRLFLLCFVGISVSIAFMGYYFYHKSTRIIQDKVGYITQQAIQQSGERLDLIMEEYSTRSFYLLGNKKLQKGIKDDFVDNYDREETNKDIGEFIANQLNTKNDLINLYIFGEYANSYKYSTGYQSMPATTSAIRTTDWYRDIVAGDGKVVWFGMRKGLIRQPWADDRWEEPVFCFGRAIKDMNNLNRVIGVMLIEIDPETILSQINLGKVGSSMLVDAENRIIGSRAPDQLLSAIPFKMPQSASSIDTQMIGSERMMVTHAQLANGWSLVGLVPEKALVQESRVLGWFTFYLAVGFMAVALGYALFAAWQLNKPVRRLLKGMQEARSGNFEIQIDANRKDEFGLLSRGFNTMIARIKELIDELYVQRLLQQELQLKMFASQINAHFLYNTLDSIHWIAKLYKVKELDTMIHSLSSYFRISLNEGREFVKVSEVIALIEHYCDIQQTRFGSRVALSLTADHELLDCEVLKFAFQPIVENAIFHGIEKKRGRGKVTVEWKRVEDGLLFVVSDDGVGMRQDKLAEIRDALQDGEALRAGSNFAIKNINTLLRLTYGPAYGLEIDSIWGEGTRVMMRLPIVDVELRDKNAHGKNKRDLPYLSNEHAYNKRDSNIKREDSYEMETQ</sequence>
<keyword evidence="7" id="KW-1133">Transmembrane helix</keyword>
<evidence type="ECO:0000313" key="10">
    <source>
        <dbReference type="Proteomes" id="UP000476064"/>
    </source>
</evidence>
<reference evidence="9 10" key="1">
    <citation type="submission" date="2020-01" db="EMBL/GenBank/DDBJ databases">
        <title>Paenibacillus sp. nov., isolated from tomato rhizosphere.</title>
        <authorList>
            <person name="Weon H.-Y."/>
            <person name="Lee S.A."/>
        </authorList>
    </citation>
    <scope>NUCLEOTIDE SEQUENCE [LARGE SCALE GENOMIC DNA]</scope>
    <source>
        <strain evidence="9 10">12200R-189</strain>
    </source>
</reference>
<dbReference type="RefSeq" id="WP_162359652.1">
    <property type="nucleotide sequence ID" value="NZ_CP048209.1"/>
</dbReference>
<evidence type="ECO:0000256" key="1">
    <source>
        <dbReference type="ARBA" id="ARBA00004651"/>
    </source>
</evidence>
<keyword evidence="2" id="KW-1003">Cell membrane</keyword>
<keyword evidence="7" id="KW-0812">Transmembrane</keyword>
<feature type="domain" description="HAMP" evidence="8">
    <location>
        <begin position="322"/>
        <end position="374"/>
    </location>
</feature>
<dbReference type="PANTHER" id="PTHR34220">
    <property type="entry name" value="SENSOR HISTIDINE KINASE YPDA"/>
    <property type="match status" value="1"/>
</dbReference>
<evidence type="ECO:0000256" key="6">
    <source>
        <dbReference type="ARBA" id="ARBA00023136"/>
    </source>
</evidence>
<gene>
    <name evidence="9" type="ORF">GXP70_26835</name>
</gene>
<dbReference type="SUPFAM" id="SSF158472">
    <property type="entry name" value="HAMP domain-like"/>
    <property type="match status" value="1"/>
</dbReference>
<organism evidence="9 10">
    <name type="scientific">Paenibacillus lycopersici</name>
    <dbReference type="NCBI Taxonomy" id="2704462"/>
    <lineage>
        <taxon>Bacteria</taxon>
        <taxon>Bacillati</taxon>
        <taxon>Bacillota</taxon>
        <taxon>Bacilli</taxon>
        <taxon>Bacillales</taxon>
        <taxon>Paenibacillaceae</taxon>
        <taxon>Paenibacillus</taxon>
    </lineage>
</organism>
<feature type="transmembrane region" description="Helical" evidence="7">
    <location>
        <begin position="16"/>
        <end position="36"/>
    </location>
</feature>
<name>A0A6C0G3V8_9BACL</name>
<dbReference type="InterPro" id="IPR050640">
    <property type="entry name" value="Bact_2-comp_sensor_kinase"/>
</dbReference>
<protein>
    <submittedName>
        <fullName evidence="9">Sensor histidine kinase</fullName>
    </submittedName>
</protein>
<dbReference type="InterPro" id="IPR010559">
    <property type="entry name" value="Sig_transdc_His_kin_internal"/>
</dbReference>
<dbReference type="KEGG" id="plyc:GXP70_26835"/>
<keyword evidence="3" id="KW-0597">Phosphoprotein</keyword>
<proteinExistence type="predicted"/>
<evidence type="ECO:0000256" key="2">
    <source>
        <dbReference type="ARBA" id="ARBA00022475"/>
    </source>
</evidence>
<dbReference type="CDD" id="cd06225">
    <property type="entry name" value="HAMP"/>
    <property type="match status" value="1"/>
</dbReference>
<dbReference type="Proteomes" id="UP000476064">
    <property type="component" value="Chromosome"/>
</dbReference>
<keyword evidence="6 7" id="KW-0472">Membrane</keyword>
<dbReference type="SUPFAM" id="SSF55874">
    <property type="entry name" value="ATPase domain of HSP90 chaperone/DNA topoisomerase II/histidine kinase"/>
    <property type="match status" value="1"/>
</dbReference>
<keyword evidence="10" id="KW-1185">Reference proteome</keyword>
<dbReference type="Gene3D" id="3.30.565.10">
    <property type="entry name" value="Histidine kinase-like ATPase, C-terminal domain"/>
    <property type="match status" value="1"/>
</dbReference>
<dbReference type="InterPro" id="IPR003594">
    <property type="entry name" value="HATPase_dom"/>
</dbReference>
<evidence type="ECO:0000256" key="7">
    <source>
        <dbReference type="SAM" id="Phobius"/>
    </source>
</evidence>
<dbReference type="InterPro" id="IPR036890">
    <property type="entry name" value="HATPase_C_sf"/>
</dbReference>
<comment type="subcellular location">
    <subcellularLocation>
        <location evidence="1">Cell membrane</location>
        <topology evidence="1">Multi-pass membrane protein</topology>
    </subcellularLocation>
</comment>
<dbReference type="Pfam" id="PF00672">
    <property type="entry name" value="HAMP"/>
    <property type="match status" value="1"/>
</dbReference>
<keyword evidence="4" id="KW-0808">Transferase</keyword>